<gene>
    <name evidence="1" type="ORF">MLD38_000291</name>
</gene>
<comment type="caution">
    <text evidence="1">The sequence shown here is derived from an EMBL/GenBank/DDBJ whole genome shotgun (WGS) entry which is preliminary data.</text>
</comment>
<accession>A0ACB9SAK1</accession>
<keyword evidence="2" id="KW-1185">Reference proteome</keyword>
<evidence type="ECO:0000313" key="2">
    <source>
        <dbReference type="Proteomes" id="UP001057402"/>
    </source>
</evidence>
<dbReference type="EMBL" id="CM042880">
    <property type="protein sequence ID" value="KAI4387905.1"/>
    <property type="molecule type" value="Genomic_DNA"/>
</dbReference>
<dbReference type="Proteomes" id="UP001057402">
    <property type="component" value="Chromosome 1"/>
</dbReference>
<name>A0ACB9SAK1_9MYRT</name>
<proteinExistence type="predicted"/>
<organism evidence="1 2">
    <name type="scientific">Melastoma candidum</name>
    <dbReference type="NCBI Taxonomy" id="119954"/>
    <lineage>
        <taxon>Eukaryota</taxon>
        <taxon>Viridiplantae</taxon>
        <taxon>Streptophyta</taxon>
        <taxon>Embryophyta</taxon>
        <taxon>Tracheophyta</taxon>
        <taxon>Spermatophyta</taxon>
        <taxon>Magnoliopsida</taxon>
        <taxon>eudicotyledons</taxon>
        <taxon>Gunneridae</taxon>
        <taxon>Pentapetalae</taxon>
        <taxon>rosids</taxon>
        <taxon>malvids</taxon>
        <taxon>Myrtales</taxon>
        <taxon>Melastomataceae</taxon>
        <taxon>Melastomatoideae</taxon>
        <taxon>Melastomateae</taxon>
        <taxon>Melastoma</taxon>
    </lineage>
</organism>
<protein>
    <submittedName>
        <fullName evidence="1">Uncharacterized protein</fullName>
    </submittedName>
</protein>
<reference evidence="2" key="1">
    <citation type="journal article" date="2023" name="Front. Plant Sci.">
        <title>Chromosomal-level genome assembly of Melastoma candidum provides insights into trichome evolution.</title>
        <authorList>
            <person name="Zhong Y."/>
            <person name="Wu W."/>
            <person name="Sun C."/>
            <person name="Zou P."/>
            <person name="Liu Y."/>
            <person name="Dai S."/>
            <person name="Zhou R."/>
        </authorList>
    </citation>
    <scope>NUCLEOTIDE SEQUENCE [LARGE SCALE GENOMIC DNA]</scope>
</reference>
<sequence length="214" mass="24107">MRQLPPFPLKPLENPQDLPDPLSSLLLHKVCQFHCQPSDLEAFQNEEHVHVIDLDILQGYQLSSLMQSLAARPGGTPFLRITGVGVGTSLESVSNTGLCLAKLAHSMHAPFEFHPEGKRLETLRPHMLNRRVGEALANNSVNRLHRVPVIYPGSLLKMIREQAPIIITLVEQEVSHKGTHFLSRFLKARHYYSTIFNLLEATFPPNSMQRAKVE</sequence>
<evidence type="ECO:0000313" key="1">
    <source>
        <dbReference type="EMBL" id="KAI4387905.1"/>
    </source>
</evidence>